<dbReference type="PANTHER" id="PTHR42983:SF1">
    <property type="entry name" value="IRON-MOLYBDENUM PROTEIN"/>
    <property type="match status" value="1"/>
</dbReference>
<evidence type="ECO:0000313" key="2">
    <source>
        <dbReference type="EMBL" id="KPK73223.1"/>
    </source>
</evidence>
<name>A0A0S8GJM5_UNCW3</name>
<dbReference type="CDD" id="cd00851">
    <property type="entry name" value="MTH1175"/>
    <property type="match status" value="1"/>
</dbReference>
<dbReference type="EMBL" id="LJUO01000013">
    <property type="protein sequence ID" value="KPK73223.1"/>
    <property type="molecule type" value="Genomic_DNA"/>
</dbReference>
<organism evidence="2 3">
    <name type="scientific">candidate division WOR_3 bacterium SM23_60</name>
    <dbReference type="NCBI Taxonomy" id="1703780"/>
    <lineage>
        <taxon>Bacteria</taxon>
        <taxon>Bacteria division WOR-3</taxon>
    </lineage>
</organism>
<dbReference type="PANTHER" id="PTHR42983">
    <property type="entry name" value="DINITROGENASE IRON-MOLYBDENUM COFACTOR PROTEIN-RELATED"/>
    <property type="match status" value="1"/>
</dbReference>
<gene>
    <name evidence="2" type="ORF">AMJ87_02400</name>
</gene>
<evidence type="ECO:0000313" key="3">
    <source>
        <dbReference type="Proteomes" id="UP000051096"/>
    </source>
</evidence>
<dbReference type="InterPro" id="IPR036105">
    <property type="entry name" value="DiNase_FeMo-co_biosyn_sf"/>
</dbReference>
<sequence length="121" mass="12746">MKICITSRGDTLDSEIDPRFGRCAYFVFVDTETLAYEAISNPCIEAAGGAGIQSGQLMASRQIKTVITGNVGPNAFQTLQAAGIDVITGVSGNIKEAVEKYKKNEIKPTQGPSVGSKYGLG</sequence>
<dbReference type="SUPFAM" id="SSF53146">
    <property type="entry name" value="Nitrogenase accessory factor-like"/>
    <property type="match status" value="1"/>
</dbReference>
<feature type="domain" description="Dinitrogenase iron-molybdenum cofactor biosynthesis" evidence="1">
    <location>
        <begin position="13"/>
        <end position="103"/>
    </location>
</feature>
<proteinExistence type="predicted"/>
<evidence type="ECO:0000259" key="1">
    <source>
        <dbReference type="Pfam" id="PF02579"/>
    </source>
</evidence>
<protein>
    <submittedName>
        <fullName evidence="2">Dinitrogenase iron-molybdenum cofactor biosynthesis protein</fullName>
    </submittedName>
</protein>
<dbReference type="InterPro" id="IPR033913">
    <property type="entry name" value="MTH1175_dom"/>
</dbReference>
<reference evidence="2 3" key="1">
    <citation type="journal article" date="2015" name="Microbiome">
        <title>Genomic resolution of linkages in carbon, nitrogen, and sulfur cycling among widespread estuary sediment bacteria.</title>
        <authorList>
            <person name="Baker B.J."/>
            <person name="Lazar C.S."/>
            <person name="Teske A.P."/>
            <person name="Dick G.J."/>
        </authorList>
    </citation>
    <scope>NUCLEOTIDE SEQUENCE [LARGE SCALE GENOMIC DNA]</scope>
    <source>
        <strain evidence="2">SM23_60</strain>
    </source>
</reference>
<dbReference type="InterPro" id="IPR003731">
    <property type="entry name" value="Di-Nase_FeMo-co_biosynth"/>
</dbReference>
<dbReference type="AlphaFoldDB" id="A0A0S8GJM5"/>
<comment type="caution">
    <text evidence="2">The sequence shown here is derived from an EMBL/GenBank/DDBJ whole genome shotgun (WGS) entry which is preliminary data.</text>
</comment>
<dbReference type="Pfam" id="PF02579">
    <property type="entry name" value="Nitro_FeMo-Co"/>
    <property type="match status" value="1"/>
</dbReference>
<dbReference type="Gene3D" id="3.30.420.130">
    <property type="entry name" value="Dinitrogenase iron-molybdenum cofactor biosynthesis domain"/>
    <property type="match status" value="1"/>
</dbReference>
<dbReference type="Proteomes" id="UP000051096">
    <property type="component" value="Unassembled WGS sequence"/>
</dbReference>
<accession>A0A0S8GJM5</accession>